<organism evidence="1 2">
    <name type="scientific">Trichophyton soudanense CBS 452.61</name>
    <dbReference type="NCBI Taxonomy" id="1215331"/>
    <lineage>
        <taxon>Eukaryota</taxon>
        <taxon>Fungi</taxon>
        <taxon>Dikarya</taxon>
        <taxon>Ascomycota</taxon>
        <taxon>Pezizomycotina</taxon>
        <taxon>Eurotiomycetes</taxon>
        <taxon>Eurotiomycetidae</taxon>
        <taxon>Onygenales</taxon>
        <taxon>Arthrodermataceae</taxon>
        <taxon>Trichophyton</taxon>
    </lineage>
</organism>
<protein>
    <submittedName>
        <fullName evidence="1">Uncharacterized protein</fullName>
    </submittedName>
</protein>
<reference evidence="1 2" key="1">
    <citation type="submission" date="2014-02" db="EMBL/GenBank/DDBJ databases">
        <title>The Genome Sequence of Trichophyton rubrum (morphotype soudanense) CBS 452.61.</title>
        <authorList>
            <consortium name="The Broad Institute Genomics Platform"/>
            <person name="Cuomo C.A."/>
            <person name="White T.C."/>
            <person name="Graser Y."/>
            <person name="Martinez-Rossi N."/>
            <person name="Heitman J."/>
            <person name="Young S.K."/>
            <person name="Zeng Q."/>
            <person name="Gargeya S."/>
            <person name="Abouelleil A."/>
            <person name="Alvarado L."/>
            <person name="Chapman S.B."/>
            <person name="Gainer-Dewar J."/>
            <person name="Goldberg J."/>
            <person name="Griggs A."/>
            <person name="Gujja S."/>
            <person name="Hansen M."/>
            <person name="Howarth C."/>
            <person name="Imamovic A."/>
            <person name="Larimer J."/>
            <person name="Martinez D."/>
            <person name="Murphy C."/>
            <person name="Pearson M.D."/>
            <person name="Persinoti G."/>
            <person name="Poon T."/>
            <person name="Priest M."/>
            <person name="Roberts A.D."/>
            <person name="Saif S."/>
            <person name="Shea T.D."/>
            <person name="Sykes S.N."/>
            <person name="Wortman J."/>
            <person name="Nusbaum C."/>
            <person name="Birren B."/>
        </authorList>
    </citation>
    <scope>NUCLEOTIDE SEQUENCE [LARGE SCALE GENOMIC DNA]</scope>
    <source>
        <strain evidence="1 2">CBS 452.61</strain>
    </source>
</reference>
<dbReference type="EMBL" id="KK208857">
    <property type="protein sequence ID" value="EZF73557.1"/>
    <property type="molecule type" value="Genomic_DNA"/>
</dbReference>
<name>A0A022XSA4_TRISD</name>
<gene>
    <name evidence="1" type="ORF">H105_04612</name>
</gene>
<dbReference type="Proteomes" id="UP000023623">
    <property type="component" value="Unassembled WGS sequence"/>
</dbReference>
<sequence length="116" mass="13165">MSIYIHLVYGTTSTPKLQHLNLASDAGQIRASRQTGHALIFRQLSCKKDYKEREPSPSLSAGRDVFWTLDYAVDANIRHTKPVQIAIAEPVAHRPSPSRQTQDLRVLRKRCAIRED</sequence>
<accession>A0A022XSA4</accession>
<dbReference type="AlphaFoldDB" id="A0A022XSA4"/>
<proteinExistence type="predicted"/>
<evidence type="ECO:0000313" key="2">
    <source>
        <dbReference type="Proteomes" id="UP000023623"/>
    </source>
</evidence>
<keyword evidence="2" id="KW-1185">Reference proteome</keyword>
<evidence type="ECO:0000313" key="1">
    <source>
        <dbReference type="EMBL" id="EZF73557.1"/>
    </source>
</evidence>
<dbReference type="HOGENOM" id="CLU_2098586_0_0_1"/>